<dbReference type="Pfam" id="PF00112">
    <property type="entry name" value="Peptidase_C1"/>
    <property type="match status" value="1"/>
</dbReference>
<dbReference type="InterPro" id="IPR018073">
    <property type="entry name" value="Prot_inh_cystat_CS"/>
</dbReference>
<dbReference type="FunFam" id="3.90.70.10:FF:000130">
    <property type="entry name" value="Cysteine proteinase 1"/>
    <property type="match status" value="1"/>
</dbReference>
<dbReference type="EMBL" id="KR061520">
    <property type="protein sequence ID" value="AKO90278.1"/>
    <property type="molecule type" value="mRNA"/>
</dbReference>
<dbReference type="PRINTS" id="PR00705">
    <property type="entry name" value="PAPAIN"/>
</dbReference>
<evidence type="ECO:0000256" key="10">
    <source>
        <dbReference type="SAM" id="SignalP"/>
    </source>
</evidence>
<comment type="similarity">
    <text evidence="1">Belongs to the peptidase C1 family.</text>
</comment>
<protein>
    <submittedName>
        <fullName evidence="14">Cathepsin F</fullName>
    </submittedName>
</protein>
<keyword evidence="6" id="KW-0788">Thiol protease</keyword>
<evidence type="ECO:0000256" key="9">
    <source>
        <dbReference type="ARBA" id="ARBA00023180"/>
    </source>
</evidence>
<dbReference type="PROSITE" id="PS00139">
    <property type="entry name" value="THIOL_PROTEASE_CYS"/>
    <property type="match status" value="1"/>
</dbReference>
<dbReference type="InterPro" id="IPR046350">
    <property type="entry name" value="Cystatin_sf"/>
</dbReference>
<dbReference type="PROSITE" id="PS00287">
    <property type="entry name" value="CYSTATIN"/>
    <property type="match status" value="1"/>
</dbReference>
<dbReference type="CDD" id="cd02248">
    <property type="entry name" value="Peptidase_C1A"/>
    <property type="match status" value="1"/>
</dbReference>
<dbReference type="SMART" id="SM00645">
    <property type="entry name" value="Pept_C1"/>
    <property type="match status" value="1"/>
</dbReference>
<evidence type="ECO:0000256" key="5">
    <source>
        <dbReference type="ARBA" id="ARBA00022801"/>
    </source>
</evidence>
<dbReference type="Gene3D" id="3.90.70.10">
    <property type="entry name" value="Cysteine proteinases"/>
    <property type="match status" value="1"/>
</dbReference>
<dbReference type="InterPro" id="IPR039417">
    <property type="entry name" value="Peptidase_C1A_papain-like"/>
</dbReference>
<evidence type="ECO:0000259" key="13">
    <source>
        <dbReference type="SMART" id="SM00848"/>
    </source>
</evidence>
<accession>A0A0H4KPF8</accession>
<dbReference type="InterPro" id="IPR025660">
    <property type="entry name" value="Pept_his_AS"/>
</dbReference>
<dbReference type="GO" id="GO:0004869">
    <property type="term" value="F:cysteine-type endopeptidase inhibitor activity"/>
    <property type="evidence" value="ECO:0007669"/>
    <property type="project" value="InterPro"/>
</dbReference>
<dbReference type="InterPro" id="IPR000668">
    <property type="entry name" value="Peptidase_C1A_C"/>
</dbReference>
<keyword evidence="9" id="KW-0325">Glycoprotein</keyword>
<evidence type="ECO:0000259" key="12">
    <source>
        <dbReference type="SMART" id="SM00645"/>
    </source>
</evidence>
<keyword evidence="5" id="KW-0378">Hydrolase</keyword>
<dbReference type="InterPro" id="IPR000010">
    <property type="entry name" value="Cystatin_dom"/>
</dbReference>
<dbReference type="SMART" id="SM00043">
    <property type="entry name" value="CY"/>
    <property type="match status" value="1"/>
</dbReference>
<name>A0A0H4KPF8_TIGJA</name>
<reference evidence="14" key="1">
    <citation type="journal article" date="2015" name="Dev. Comp. Immunol.">
        <title>Genome-wide identification and transcript profile of the whole cathepsin superfamily in the intertidal copepod Tigriopus japonicus.</title>
        <authorList>
            <person name="Jeong C.B."/>
            <person name="Kim B.M."/>
            <person name="Choi H.J."/>
            <person name="Baek I."/>
            <person name="Souissi S."/>
            <person name="Park H.G."/>
            <person name="Lee J.S."/>
            <person name="Rhee J.S."/>
        </authorList>
    </citation>
    <scope>NUCLEOTIDE SEQUENCE</scope>
</reference>
<dbReference type="Gene3D" id="3.10.450.10">
    <property type="match status" value="1"/>
</dbReference>
<dbReference type="InterPro" id="IPR013201">
    <property type="entry name" value="Prot_inhib_I29"/>
</dbReference>
<dbReference type="InterPro" id="IPR038765">
    <property type="entry name" value="Papain-like_cys_pep_sf"/>
</dbReference>
<keyword evidence="3" id="KW-0645">Protease</keyword>
<evidence type="ECO:0000256" key="4">
    <source>
        <dbReference type="ARBA" id="ARBA00022729"/>
    </source>
</evidence>
<evidence type="ECO:0000256" key="2">
    <source>
        <dbReference type="ARBA" id="ARBA00009403"/>
    </source>
</evidence>
<dbReference type="InterPro" id="IPR025661">
    <property type="entry name" value="Pept_asp_AS"/>
</dbReference>
<dbReference type="SUPFAM" id="SSF54001">
    <property type="entry name" value="Cysteine proteinases"/>
    <property type="match status" value="1"/>
</dbReference>
<feature type="domain" description="Cathepsin propeptide inhibitor" evidence="13">
    <location>
        <begin position="180"/>
        <end position="237"/>
    </location>
</feature>
<keyword evidence="4 10" id="KW-0732">Signal</keyword>
<dbReference type="PROSITE" id="PS00640">
    <property type="entry name" value="THIOL_PROTEASE_ASN"/>
    <property type="match status" value="1"/>
</dbReference>
<dbReference type="SMART" id="SM00848">
    <property type="entry name" value="Inhibitor_I29"/>
    <property type="match status" value="1"/>
</dbReference>
<feature type="chain" id="PRO_5018739923" evidence="10">
    <location>
        <begin position="18"/>
        <end position="487"/>
    </location>
</feature>
<evidence type="ECO:0000256" key="7">
    <source>
        <dbReference type="ARBA" id="ARBA00023145"/>
    </source>
</evidence>
<feature type="signal peptide" evidence="10">
    <location>
        <begin position="1"/>
        <end position="17"/>
    </location>
</feature>
<feature type="domain" description="Cystatin" evidence="11">
    <location>
        <begin position="16"/>
        <end position="124"/>
    </location>
</feature>
<dbReference type="GO" id="GO:0006508">
    <property type="term" value="P:proteolysis"/>
    <property type="evidence" value="ECO:0007669"/>
    <property type="project" value="UniProtKB-KW"/>
</dbReference>
<dbReference type="PROSITE" id="PS00639">
    <property type="entry name" value="THIOL_PROTEASE_HIS"/>
    <property type="match status" value="1"/>
</dbReference>
<dbReference type="GO" id="GO:0008234">
    <property type="term" value="F:cysteine-type peptidase activity"/>
    <property type="evidence" value="ECO:0007669"/>
    <property type="project" value="UniProtKB-KW"/>
</dbReference>
<dbReference type="AlphaFoldDB" id="A0A0H4KPF8"/>
<dbReference type="SUPFAM" id="SSF54403">
    <property type="entry name" value="Cystatin/monellin"/>
    <property type="match status" value="1"/>
</dbReference>
<dbReference type="CDD" id="cd00042">
    <property type="entry name" value="CY"/>
    <property type="match status" value="1"/>
</dbReference>
<evidence type="ECO:0000256" key="1">
    <source>
        <dbReference type="ARBA" id="ARBA00008455"/>
    </source>
</evidence>
<organism evidence="14">
    <name type="scientific">Tigriopus japonicus</name>
    <name type="common">Copepod</name>
    <dbReference type="NCBI Taxonomy" id="158387"/>
    <lineage>
        <taxon>Eukaryota</taxon>
        <taxon>Metazoa</taxon>
        <taxon>Ecdysozoa</taxon>
        <taxon>Arthropoda</taxon>
        <taxon>Crustacea</taxon>
        <taxon>Multicrustacea</taxon>
        <taxon>Hexanauplia</taxon>
        <taxon>Copepoda</taxon>
        <taxon>Harpacticoida</taxon>
        <taxon>Harpacticidae</taxon>
        <taxon>Tigriopus</taxon>
    </lineage>
</organism>
<dbReference type="SMR" id="A0A0H4KPF8"/>
<sequence length="487" mass="55058">MKLLVVFLCGLIPLVLGVGEPTPQKELDPEILKFALQQLATNDGDNSLYHQKAVKVTNVSTQVVAGTNYRFTVHLVDTECLKSSGQEPTEDCAVQEDAPVKECRLTVWSKPWENFMKLTAVDCGEPGSQGKDTPRVLPIIQSSFDGRKQRSSGDEYTMRKLLPHEVSIRSLQRLQSYGSFKSFITRRKKQYSSLAELKLRFRIFRENMKKVQFLRETEQGTAKYGPTQFSDLTVEEFKTQYLGFKPEFQSINWEKPQDEHYFQDSEIPDKFDWRDHGAVTPVKNQGACGSCWAFSVTGNIEGQWAINRGKLVSLSEQELVDCDRLDNGCNGGLPSNAYQAIMKLGGLETESDYKYDGLDEKCTFDRSKVRVTIDSAVNLTKDEDLLAKWLVHNGPISIGINANAMQFYMGGISHPWSFLCNKDSLDHGVLIVGYGMDEFKLFKQKLPYWTIKNSWGASWGEQGYYRVFRGDSTCGVNQMATSAIVKH</sequence>
<evidence type="ECO:0000259" key="11">
    <source>
        <dbReference type="SMART" id="SM00043"/>
    </source>
</evidence>
<evidence type="ECO:0000313" key="14">
    <source>
        <dbReference type="EMBL" id="AKO90278.1"/>
    </source>
</evidence>
<keyword evidence="8" id="KW-1015">Disulfide bond</keyword>
<evidence type="ECO:0000256" key="6">
    <source>
        <dbReference type="ARBA" id="ARBA00022807"/>
    </source>
</evidence>
<evidence type="ECO:0000256" key="8">
    <source>
        <dbReference type="ARBA" id="ARBA00023157"/>
    </source>
</evidence>
<dbReference type="InterPro" id="IPR013128">
    <property type="entry name" value="Peptidase_C1A"/>
</dbReference>
<proteinExistence type="evidence at transcript level"/>
<dbReference type="Pfam" id="PF08246">
    <property type="entry name" value="Inhibitor_I29"/>
    <property type="match status" value="1"/>
</dbReference>
<dbReference type="Pfam" id="PF00031">
    <property type="entry name" value="Cystatin"/>
    <property type="match status" value="1"/>
</dbReference>
<reference evidence="14" key="2">
    <citation type="submission" date="2015-04" db="EMBL/GenBank/DDBJ databases">
        <authorList>
            <person name="Rhee J.-S."/>
            <person name="Kim B.-M."/>
            <person name="Jeong C.-B."/>
            <person name="Lee J.-H."/>
            <person name="Lee J.-S."/>
        </authorList>
    </citation>
    <scope>NUCLEOTIDE SEQUENCE</scope>
</reference>
<evidence type="ECO:0000256" key="3">
    <source>
        <dbReference type="ARBA" id="ARBA00022670"/>
    </source>
</evidence>
<feature type="domain" description="Peptidase C1A papain C-terminal" evidence="12">
    <location>
        <begin position="267"/>
        <end position="484"/>
    </location>
</feature>
<keyword evidence="7" id="KW-0865">Zymogen</keyword>
<comment type="similarity">
    <text evidence="2">Belongs to the cystatin family.</text>
</comment>
<dbReference type="PANTHER" id="PTHR12411">
    <property type="entry name" value="CYSTEINE PROTEASE FAMILY C1-RELATED"/>
    <property type="match status" value="1"/>
</dbReference>
<dbReference type="InterPro" id="IPR000169">
    <property type="entry name" value="Pept_cys_AS"/>
</dbReference>